<feature type="region of interest" description="Disordered" evidence="1">
    <location>
        <begin position="48"/>
        <end position="90"/>
    </location>
</feature>
<dbReference type="AlphaFoldDB" id="A0AAV5WV15"/>
<evidence type="ECO:0000256" key="1">
    <source>
        <dbReference type="SAM" id="MobiDB-lite"/>
    </source>
</evidence>
<sequence length="90" mass="10337">RKKKTRGGEVTRLASPIWLASLSRSLVFFSSLFLSPARFHRHSIDWESPRRTATRDTRTDEKGNQSIEKGANSPEKRPSALVRRPFEEGR</sequence>
<dbReference type="EMBL" id="BTSY01000006">
    <property type="protein sequence ID" value="GMT33597.1"/>
    <property type="molecule type" value="Genomic_DNA"/>
</dbReference>
<dbReference type="Proteomes" id="UP001432322">
    <property type="component" value="Unassembled WGS sequence"/>
</dbReference>
<evidence type="ECO:0000313" key="2">
    <source>
        <dbReference type="EMBL" id="GMT33597.1"/>
    </source>
</evidence>
<accession>A0AAV5WV15</accession>
<reference evidence="2" key="1">
    <citation type="submission" date="2023-10" db="EMBL/GenBank/DDBJ databases">
        <title>Genome assembly of Pristionchus species.</title>
        <authorList>
            <person name="Yoshida K."/>
            <person name="Sommer R.J."/>
        </authorList>
    </citation>
    <scope>NUCLEOTIDE SEQUENCE</scope>
    <source>
        <strain evidence="2">RS5133</strain>
    </source>
</reference>
<proteinExistence type="predicted"/>
<feature type="non-terminal residue" evidence="2">
    <location>
        <position position="90"/>
    </location>
</feature>
<feature type="compositionally biased region" description="Basic and acidic residues" evidence="1">
    <location>
        <begin position="74"/>
        <end position="90"/>
    </location>
</feature>
<feature type="compositionally biased region" description="Basic and acidic residues" evidence="1">
    <location>
        <begin position="48"/>
        <end position="63"/>
    </location>
</feature>
<comment type="caution">
    <text evidence="2">The sequence shown here is derived from an EMBL/GenBank/DDBJ whole genome shotgun (WGS) entry which is preliminary data.</text>
</comment>
<evidence type="ECO:0000313" key="3">
    <source>
        <dbReference type="Proteomes" id="UP001432322"/>
    </source>
</evidence>
<name>A0AAV5WV15_9BILA</name>
<feature type="non-terminal residue" evidence="2">
    <location>
        <position position="1"/>
    </location>
</feature>
<keyword evidence="3" id="KW-1185">Reference proteome</keyword>
<organism evidence="2 3">
    <name type="scientific">Pristionchus fissidentatus</name>
    <dbReference type="NCBI Taxonomy" id="1538716"/>
    <lineage>
        <taxon>Eukaryota</taxon>
        <taxon>Metazoa</taxon>
        <taxon>Ecdysozoa</taxon>
        <taxon>Nematoda</taxon>
        <taxon>Chromadorea</taxon>
        <taxon>Rhabditida</taxon>
        <taxon>Rhabditina</taxon>
        <taxon>Diplogasteromorpha</taxon>
        <taxon>Diplogasteroidea</taxon>
        <taxon>Neodiplogasteridae</taxon>
        <taxon>Pristionchus</taxon>
    </lineage>
</organism>
<gene>
    <name evidence="2" type="ORF">PFISCL1PPCAC_24894</name>
</gene>
<protein>
    <submittedName>
        <fullName evidence="2">Uncharacterized protein</fullName>
    </submittedName>
</protein>